<accession>A0A848GF51</accession>
<dbReference type="Proteomes" id="UP000583266">
    <property type="component" value="Unassembled WGS sequence"/>
</dbReference>
<evidence type="ECO:0000313" key="2">
    <source>
        <dbReference type="Proteomes" id="UP000583266"/>
    </source>
</evidence>
<reference evidence="1 2" key="1">
    <citation type="submission" date="2020-04" db="EMBL/GenBank/DDBJ databases">
        <title>Chitinophaga sp. G-6-1-13 sp. nov., isolated from soil.</title>
        <authorList>
            <person name="Dahal R.H."/>
            <person name="Chaudhary D.K."/>
        </authorList>
    </citation>
    <scope>NUCLEOTIDE SEQUENCE [LARGE SCALE GENOMIC DNA]</scope>
    <source>
        <strain evidence="1 2">G-6-1-13</strain>
    </source>
</reference>
<gene>
    <name evidence="1" type="ORF">HHL17_05795</name>
</gene>
<name>A0A848GF51_9BACT</name>
<proteinExistence type="predicted"/>
<dbReference type="RefSeq" id="WP_169223814.1">
    <property type="nucleotide sequence ID" value="NZ_JABBGC010000001.1"/>
</dbReference>
<dbReference type="AlphaFoldDB" id="A0A848GF51"/>
<protein>
    <submittedName>
        <fullName evidence="1">Uncharacterized protein</fullName>
    </submittedName>
</protein>
<dbReference type="EMBL" id="JABBGC010000001">
    <property type="protein sequence ID" value="NML36706.1"/>
    <property type="molecule type" value="Genomic_DNA"/>
</dbReference>
<sequence length="124" mass="14612">MTISLLQMQIQRLLSCNVAVYVRHSLANAFDTLKEAGLEEETLVEYPIDETLSLREFEEDLEERFNFSLELCNKDNKPFTNKSQHLFQISSTMQDKREERNYQLDISLDMLMNNNRPTPPSYLM</sequence>
<comment type="caution">
    <text evidence="1">The sequence shown here is derived from an EMBL/GenBank/DDBJ whole genome shotgun (WGS) entry which is preliminary data.</text>
</comment>
<evidence type="ECO:0000313" key="1">
    <source>
        <dbReference type="EMBL" id="NML36706.1"/>
    </source>
</evidence>
<organism evidence="1 2">
    <name type="scientific">Chitinophaga fulva</name>
    <dbReference type="NCBI Taxonomy" id="2728842"/>
    <lineage>
        <taxon>Bacteria</taxon>
        <taxon>Pseudomonadati</taxon>
        <taxon>Bacteroidota</taxon>
        <taxon>Chitinophagia</taxon>
        <taxon>Chitinophagales</taxon>
        <taxon>Chitinophagaceae</taxon>
        <taxon>Chitinophaga</taxon>
    </lineage>
</organism>
<keyword evidence="2" id="KW-1185">Reference proteome</keyword>